<sequence>MKKKASYTGEAEKAACTVLKLRAYKTRPKEFGALEFSAGNGKMSFSIVMVSARGSPWFKPLCTALSLGLP</sequence>
<name>A0A2G2XW98_CAPAN</name>
<evidence type="ECO:0000313" key="2">
    <source>
        <dbReference type="Proteomes" id="UP000222542"/>
    </source>
</evidence>
<dbReference type="Proteomes" id="UP000222542">
    <property type="component" value="Unassembled WGS sequence"/>
</dbReference>
<evidence type="ECO:0000313" key="1">
    <source>
        <dbReference type="EMBL" id="PHT61763.1"/>
    </source>
</evidence>
<organism evidence="1 2">
    <name type="scientific">Capsicum annuum</name>
    <name type="common">Capsicum pepper</name>
    <dbReference type="NCBI Taxonomy" id="4072"/>
    <lineage>
        <taxon>Eukaryota</taxon>
        <taxon>Viridiplantae</taxon>
        <taxon>Streptophyta</taxon>
        <taxon>Embryophyta</taxon>
        <taxon>Tracheophyta</taxon>
        <taxon>Spermatophyta</taxon>
        <taxon>Magnoliopsida</taxon>
        <taxon>eudicotyledons</taxon>
        <taxon>Gunneridae</taxon>
        <taxon>Pentapetalae</taxon>
        <taxon>asterids</taxon>
        <taxon>lamiids</taxon>
        <taxon>Solanales</taxon>
        <taxon>Solanaceae</taxon>
        <taxon>Solanoideae</taxon>
        <taxon>Capsiceae</taxon>
        <taxon>Capsicum</taxon>
    </lineage>
</organism>
<dbReference type="EMBL" id="AYRZ02000120">
    <property type="protein sequence ID" value="PHT61763.1"/>
    <property type="molecule type" value="Genomic_DNA"/>
</dbReference>
<dbReference type="AlphaFoldDB" id="A0A2G2XW98"/>
<comment type="caution">
    <text evidence="1">The sequence shown here is derived from an EMBL/GenBank/DDBJ whole genome shotgun (WGS) entry which is preliminary data.</text>
</comment>
<keyword evidence="2" id="KW-1185">Reference proteome</keyword>
<dbReference type="Gramene" id="PHT61763">
    <property type="protein sequence ID" value="PHT61763"/>
    <property type="gene ID" value="T459_34394"/>
</dbReference>
<gene>
    <name evidence="1" type="ORF">T459_34394</name>
</gene>
<protein>
    <submittedName>
        <fullName evidence="1">Uncharacterized protein</fullName>
    </submittedName>
</protein>
<reference evidence="1 2" key="2">
    <citation type="journal article" date="2017" name="Genome Biol.">
        <title>New reference genome sequences of hot pepper reveal the massive evolution of plant disease-resistance genes by retroduplication.</title>
        <authorList>
            <person name="Kim S."/>
            <person name="Park J."/>
            <person name="Yeom S.I."/>
            <person name="Kim Y.M."/>
            <person name="Seo E."/>
            <person name="Kim K.T."/>
            <person name="Kim M.S."/>
            <person name="Lee J.M."/>
            <person name="Cheong K."/>
            <person name="Shin H.S."/>
            <person name="Kim S.B."/>
            <person name="Han K."/>
            <person name="Lee J."/>
            <person name="Park M."/>
            <person name="Lee H.A."/>
            <person name="Lee H.Y."/>
            <person name="Lee Y."/>
            <person name="Oh S."/>
            <person name="Lee J.H."/>
            <person name="Choi E."/>
            <person name="Choi E."/>
            <person name="Lee S.E."/>
            <person name="Jeon J."/>
            <person name="Kim H."/>
            <person name="Choi G."/>
            <person name="Song H."/>
            <person name="Lee J."/>
            <person name="Lee S.C."/>
            <person name="Kwon J.K."/>
            <person name="Lee H.Y."/>
            <person name="Koo N."/>
            <person name="Hong Y."/>
            <person name="Kim R.W."/>
            <person name="Kang W.H."/>
            <person name="Huh J.H."/>
            <person name="Kang B.C."/>
            <person name="Yang T.J."/>
            <person name="Lee Y.H."/>
            <person name="Bennetzen J.L."/>
            <person name="Choi D."/>
        </authorList>
    </citation>
    <scope>NUCLEOTIDE SEQUENCE [LARGE SCALE GENOMIC DNA]</scope>
    <source>
        <strain evidence="2">cv. CM334</strain>
    </source>
</reference>
<reference evidence="1 2" key="1">
    <citation type="journal article" date="2014" name="Nat. Genet.">
        <title>Genome sequence of the hot pepper provides insights into the evolution of pungency in Capsicum species.</title>
        <authorList>
            <person name="Kim S."/>
            <person name="Park M."/>
            <person name="Yeom S.I."/>
            <person name="Kim Y.M."/>
            <person name="Lee J.M."/>
            <person name="Lee H.A."/>
            <person name="Seo E."/>
            <person name="Choi J."/>
            <person name="Cheong K."/>
            <person name="Kim K.T."/>
            <person name="Jung K."/>
            <person name="Lee G.W."/>
            <person name="Oh S.K."/>
            <person name="Bae C."/>
            <person name="Kim S.B."/>
            <person name="Lee H.Y."/>
            <person name="Kim S.Y."/>
            <person name="Kim M.S."/>
            <person name="Kang B.C."/>
            <person name="Jo Y.D."/>
            <person name="Yang H.B."/>
            <person name="Jeong H.J."/>
            <person name="Kang W.H."/>
            <person name="Kwon J.K."/>
            <person name="Shin C."/>
            <person name="Lim J.Y."/>
            <person name="Park J.H."/>
            <person name="Huh J.H."/>
            <person name="Kim J.S."/>
            <person name="Kim B.D."/>
            <person name="Cohen O."/>
            <person name="Paran I."/>
            <person name="Suh M.C."/>
            <person name="Lee S.B."/>
            <person name="Kim Y.K."/>
            <person name="Shin Y."/>
            <person name="Noh S.J."/>
            <person name="Park J."/>
            <person name="Seo Y.S."/>
            <person name="Kwon S.Y."/>
            <person name="Kim H.A."/>
            <person name="Park J.M."/>
            <person name="Kim H.J."/>
            <person name="Choi S.B."/>
            <person name="Bosland P.W."/>
            <person name="Reeves G."/>
            <person name="Jo S.H."/>
            <person name="Lee B.W."/>
            <person name="Cho H.T."/>
            <person name="Choi H.S."/>
            <person name="Lee M.S."/>
            <person name="Yu Y."/>
            <person name="Do Choi Y."/>
            <person name="Park B.S."/>
            <person name="van Deynze A."/>
            <person name="Ashrafi H."/>
            <person name="Hill T."/>
            <person name="Kim W.T."/>
            <person name="Pai H.S."/>
            <person name="Ahn H.K."/>
            <person name="Yeam I."/>
            <person name="Giovannoni J.J."/>
            <person name="Rose J.K."/>
            <person name="Sorensen I."/>
            <person name="Lee S.J."/>
            <person name="Kim R.W."/>
            <person name="Choi I.Y."/>
            <person name="Choi B.S."/>
            <person name="Lim J.S."/>
            <person name="Lee Y.H."/>
            <person name="Choi D."/>
        </authorList>
    </citation>
    <scope>NUCLEOTIDE SEQUENCE [LARGE SCALE GENOMIC DNA]</scope>
    <source>
        <strain evidence="2">cv. CM334</strain>
    </source>
</reference>
<accession>A0A2G2XW98</accession>
<proteinExistence type="predicted"/>